<reference evidence="2" key="1">
    <citation type="submission" date="2016-06" db="EMBL/GenBank/DDBJ databases">
        <title>Parallel loss of symbiosis genes in relatives of nitrogen-fixing non-legume Parasponia.</title>
        <authorList>
            <person name="Van Velzen R."/>
            <person name="Holmer R."/>
            <person name="Bu F."/>
            <person name="Rutten L."/>
            <person name="Van Zeijl A."/>
            <person name="Liu W."/>
            <person name="Santuari L."/>
            <person name="Cao Q."/>
            <person name="Sharma T."/>
            <person name="Shen D."/>
            <person name="Roswanjaya Y."/>
            <person name="Wardhani T."/>
            <person name="Kalhor M.S."/>
            <person name="Jansen J."/>
            <person name="Van den Hoogen J."/>
            <person name="Gungor B."/>
            <person name="Hartog M."/>
            <person name="Hontelez J."/>
            <person name="Verver J."/>
            <person name="Yang W.-C."/>
            <person name="Schijlen E."/>
            <person name="Repin R."/>
            <person name="Schilthuizen M."/>
            <person name="Schranz E."/>
            <person name="Heidstra R."/>
            <person name="Miyata K."/>
            <person name="Fedorova E."/>
            <person name="Kohlen W."/>
            <person name="Bisseling T."/>
            <person name="Smit S."/>
            <person name="Geurts R."/>
        </authorList>
    </citation>
    <scope>NUCLEOTIDE SEQUENCE [LARGE SCALE GENOMIC DNA]</scope>
    <source>
        <strain evidence="2">cv. WU1-14</strain>
    </source>
</reference>
<protein>
    <submittedName>
        <fullName evidence="1">Uncharacterized protein</fullName>
    </submittedName>
</protein>
<evidence type="ECO:0000313" key="2">
    <source>
        <dbReference type="Proteomes" id="UP000237105"/>
    </source>
</evidence>
<name>A0A2P5C1S8_PARAD</name>
<dbReference type="EMBL" id="JXTB01000187">
    <property type="protein sequence ID" value="PON55012.1"/>
    <property type="molecule type" value="Genomic_DNA"/>
</dbReference>
<accession>A0A2P5C1S8</accession>
<comment type="caution">
    <text evidence="1">The sequence shown here is derived from an EMBL/GenBank/DDBJ whole genome shotgun (WGS) entry which is preliminary data.</text>
</comment>
<dbReference type="Proteomes" id="UP000237105">
    <property type="component" value="Unassembled WGS sequence"/>
</dbReference>
<keyword evidence="2" id="KW-1185">Reference proteome</keyword>
<organism evidence="1 2">
    <name type="scientific">Parasponia andersonii</name>
    <name type="common">Sponia andersonii</name>
    <dbReference type="NCBI Taxonomy" id="3476"/>
    <lineage>
        <taxon>Eukaryota</taxon>
        <taxon>Viridiplantae</taxon>
        <taxon>Streptophyta</taxon>
        <taxon>Embryophyta</taxon>
        <taxon>Tracheophyta</taxon>
        <taxon>Spermatophyta</taxon>
        <taxon>Magnoliopsida</taxon>
        <taxon>eudicotyledons</taxon>
        <taxon>Gunneridae</taxon>
        <taxon>Pentapetalae</taxon>
        <taxon>rosids</taxon>
        <taxon>fabids</taxon>
        <taxon>Rosales</taxon>
        <taxon>Cannabaceae</taxon>
        <taxon>Parasponia</taxon>
    </lineage>
</organism>
<dbReference type="AlphaFoldDB" id="A0A2P5C1S8"/>
<gene>
    <name evidence="1" type="ORF">PanWU01x14_191200</name>
</gene>
<sequence length="146" mass="15963">MERLIVAKIAGDVRPFVAEMREIEPSKLTPELISCFIISQSSFLGCVKGTKPEPSSILGESNLGNPFPPMPLSNSPVKLIRFRRSTNMFHGDGFWAEVVEGLSVLALPLVMDCGLGHGCHLLLLPLLLLEVNLSLDLENLRLGELV</sequence>
<proteinExistence type="predicted"/>
<dbReference type="OrthoDB" id="10294736at2759"/>
<evidence type="ECO:0000313" key="1">
    <source>
        <dbReference type="EMBL" id="PON55012.1"/>
    </source>
</evidence>